<dbReference type="PANTHER" id="PTHR22950">
    <property type="entry name" value="AMINO ACID TRANSPORTER"/>
    <property type="match status" value="1"/>
</dbReference>
<dbReference type="EMBL" id="CAUYUJ010016682">
    <property type="protein sequence ID" value="CAK0867801.1"/>
    <property type="molecule type" value="Genomic_DNA"/>
</dbReference>
<name>A0ABN9V4N0_9DINO</name>
<feature type="non-terminal residue" evidence="7">
    <location>
        <position position="279"/>
    </location>
</feature>
<organism evidence="7 8">
    <name type="scientific">Prorocentrum cordatum</name>
    <dbReference type="NCBI Taxonomy" id="2364126"/>
    <lineage>
        <taxon>Eukaryota</taxon>
        <taxon>Sar</taxon>
        <taxon>Alveolata</taxon>
        <taxon>Dinophyceae</taxon>
        <taxon>Prorocentrales</taxon>
        <taxon>Prorocentraceae</taxon>
        <taxon>Prorocentrum</taxon>
    </lineage>
</organism>
<comment type="caution">
    <text evidence="7">The sequence shown here is derived from an EMBL/GenBank/DDBJ whole genome shotgun (WGS) entry which is preliminary data.</text>
</comment>
<protein>
    <recommendedName>
        <fullName evidence="6">Amino acid transporter transmembrane domain-containing protein</fullName>
    </recommendedName>
</protein>
<feature type="transmembrane region" description="Helical" evidence="5">
    <location>
        <begin position="122"/>
        <end position="144"/>
    </location>
</feature>
<dbReference type="Pfam" id="PF01490">
    <property type="entry name" value="Aa_trans"/>
    <property type="match status" value="1"/>
</dbReference>
<dbReference type="InterPro" id="IPR013057">
    <property type="entry name" value="AA_transpt_TM"/>
</dbReference>
<evidence type="ECO:0000313" key="8">
    <source>
        <dbReference type="Proteomes" id="UP001189429"/>
    </source>
</evidence>
<proteinExistence type="predicted"/>
<evidence type="ECO:0000256" key="3">
    <source>
        <dbReference type="ARBA" id="ARBA00022989"/>
    </source>
</evidence>
<evidence type="ECO:0000259" key="6">
    <source>
        <dbReference type="Pfam" id="PF01490"/>
    </source>
</evidence>
<keyword evidence="3 5" id="KW-1133">Transmembrane helix</keyword>
<evidence type="ECO:0000256" key="1">
    <source>
        <dbReference type="ARBA" id="ARBA00004141"/>
    </source>
</evidence>
<feature type="transmembrane region" description="Helical" evidence="5">
    <location>
        <begin position="181"/>
        <end position="204"/>
    </location>
</feature>
<keyword evidence="4 5" id="KW-0472">Membrane</keyword>
<reference evidence="7" key="1">
    <citation type="submission" date="2023-10" db="EMBL/GenBank/DDBJ databases">
        <authorList>
            <person name="Chen Y."/>
            <person name="Shah S."/>
            <person name="Dougan E. K."/>
            <person name="Thang M."/>
            <person name="Chan C."/>
        </authorList>
    </citation>
    <scope>NUCLEOTIDE SEQUENCE [LARGE SCALE GENOMIC DNA]</scope>
</reference>
<evidence type="ECO:0000256" key="4">
    <source>
        <dbReference type="ARBA" id="ARBA00023136"/>
    </source>
</evidence>
<dbReference type="Proteomes" id="UP001189429">
    <property type="component" value="Unassembled WGS sequence"/>
</dbReference>
<evidence type="ECO:0000256" key="5">
    <source>
        <dbReference type="SAM" id="Phobius"/>
    </source>
</evidence>
<keyword evidence="2 5" id="KW-0812">Transmembrane</keyword>
<feature type="domain" description="Amino acid transporter transmembrane" evidence="6">
    <location>
        <begin position="105"/>
        <end position="270"/>
    </location>
</feature>
<sequence>MEQLHWHFYVPHPRSRSTSSDNLFVDVAARSRDPSLPRTSSRFLDGLRRYELEPLETIDEAVGFAKSGVIRKGSVVSGVFTLVASAPGKSWGRLEPRRPLGSPRAVGAGCLSLPHMFRQSGLGLGLLLLACGAALAHVGLVVLMSCARYTECKSFAELVSASAASGAGEGSGRSPVVDAVIALYGLAAVLIYMMLIGDFFGGIVQSAAFGNNDTSRQTLILSSLLVVLPLSVPKSVTALRYISIVSTASIAFMTAVVMIKTPSLLTEARASGHTIQWFR</sequence>
<keyword evidence="8" id="KW-1185">Reference proteome</keyword>
<gene>
    <name evidence="7" type="ORF">PCOR1329_LOCUS54659</name>
</gene>
<comment type="subcellular location">
    <subcellularLocation>
        <location evidence="1">Membrane</location>
        <topology evidence="1">Multi-pass membrane protein</topology>
    </subcellularLocation>
</comment>
<accession>A0ABN9V4N0</accession>
<evidence type="ECO:0000313" key="7">
    <source>
        <dbReference type="EMBL" id="CAK0867801.1"/>
    </source>
</evidence>
<feature type="transmembrane region" description="Helical" evidence="5">
    <location>
        <begin position="238"/>
        <end position="259"/>
    </location>
</feature>
<evidence type="ECO:0000256" key="2">
    <source>
        <dbReference type="ARBA" id="ARBA00022692"/>
    </source>
</evidence>